<dbReference type="STRING" id="1001994.MY1_0831"/>
<comment type="caution">
    <text evidence="1">The sequence shown here is derived from an EMBL/GenBank/DDBJ whole genome shotgun (WGS) entry which is preliminary data.</text>
</comment>
<keyword evidence="2" id="KW-1185">Reference proteome</keyword>
<dbReference type="AlphaFoldDB" id="F9CWE1"/>
<organism evidence="1 2">
    <name type="scientific">Nitrosarchaeum koreense MY1</name>
    <dbReference type="NCBI Taxonomy" id="1001994"/>
    <lineage>
        <taxon>Archaea</taxon>
        <taxon>Nitrososphaerota</taxon>
        <taxon>Nitrososphaeria</taxon>
        <taxon>Nitrosopumilales</taxon>
        <taxon>Nitrosopumilaceae</taxon>
        <taxon>Nitrosarchaeum</taxon>
    </lineage>
</organism>
<protein>
    <submittedName>
        <fullName evidence="1">Uncharacterized protein</fullName>
    </submittedName>
</protein>
<reference evidence="1 2" key="1">
    <citation type="journal article" date="2011" name="J. Bacteriol.">
        <title>Genome Sequence of an Ammonia-Oxidizing Soil Archaeon, "Candidatus Nitrosoarchaeum koreensis" MY1.</title>
        <authorList>
            <person name="Kim B.K."/>
            <person name="Jung M.Y."/>
            <person name="Yu D.S."/>
            <person name="Park S.J."/>
            <person name="Oh T.K."/>
            <person name="Rhee S.K."/>
            <person name="Kim J.F."/>
        </authorList>
    </citation>
    <scope>NUCLEOTIDE SEQUENCE [LARGE SCALE GENOMIC DNA]</scope>
    <source>
        <strain evidence="1 2">MY1</strain>
    </source>
</reference>
<dbReference type="EMBL" id="AFPU01000001">
    <property type="protein sequence ID" value="EGP93593.1"/>
    <property type="molecule type" value="Genomic_DNA"/>
</dbReference>
<gene>
    <name evidence="1" type="ORF">MY1_0831</name>
</gene>
<proteinExistence type="predicted"/>
<accession>F9CWE1</accession>
<evidence type="ECO:0000313" key="1">
    <source>
        <dbReference type="EMBL" id="EGP93593.1"/>
    </source>
</evidence>
<sequence length="105" mass="12279">MFFIVHIDAPLTSGFRTTNQIVEKIIKNMGIKTTNDYVKFYINLNIQGRVSLLSFIHNEKMVLKQKLENKKLDKEPIINGIKILEDLIEELKKDGESKVLEKYNR</sequence>
<name>F9CWE1_9ARCH</name>
<dbReference type="Proteomes" id="UP000004440">
    <property type="component" value="Unassembled WGS sequence"/>
</dbReference>
<evidence type="ECO:0000313" key="2">
    <source>
        <dbReference type="Proteomes" id="UP000004440"/>
    </source>
</evidence>